<dbReference type="OrthoDB" id="6105256at2"/>
<evidence type="ECO:0000313" key="3">
    <source>
        <dbReference type="Proteomes" id="UP000184517"/>
    </source>
</evidence>
<proteinExistence type="predicted"/>
<dbReference type="RefSeq" id="WP_072840192.1">
    <property type="nucleotide sequence ID" value="NZ_FQVF01000011.1"/>
</dbReference>
<reference evidence="3" key="1">
    <citation type="submission" date="2016-11" db="EMBL/GenBank/DDBJ databases">
        <authorList>
            <person name="Varghese N."/>
            <person name="Submissions S."/>
        </authorList>
    </citation>
    <scope>NUCLEOTIDE SEQUENCE [LARGE SCALE GENOMIC DNA]</scope>
    <source>
        <strain evidence="3">DSM 16579</strain>
    </source>
</reference>
<feature type="signal peptide" evidence="1">
    <location>
        <begin position="1"/>
        <end position="26"/>
    </location>
</feature>
<gene>
    <name evidence="2" type="ORF">SAMN02745753_02675</name>
</gene>
<organism evidence="2 3">
    <name type="scientific">Marinomonas polaris DSM 16579</name>
    <dbReference type="NCBI Taxonomy" id="1122206"/>
    <lineage>
        <taxon>Bacteria</taxon>
        <taxon>Pseudomonadati</taxon>
        <taxon>Pseudomonadota</taxon>
        <taxon>Gammaproteobacteria</taxon>
        <taxon>Oceanospirillales</taxon>
        <taxon>Oceanospirillaceae</taxon>
        <taxon>Marinomonas</taxon>
    </lineage>
</organism>
<dbReference type="STRING" id="1122206.SAMN02745753_02675"/>
<protein>
    <recommendedName>
        <fullName evidence="4">Uridine kinase</fullName>
    </recommendedName>
</protein>
<keyword evidence="3" id="KW-1185">Reference proteome</keyword>
<dbReference type="Proteomes" id="UP000184517">
    <property type="component" value="Unassembled WGS sequence"/>
</dbReference>
<evidence type="ECO:0008006" key="4">
    <source>
        <dbReference type="Google" id="ProtNLM"/>
    </source>
</evidence>
<dbReference type="EMBL" id="FQVF01000011">
    <property type="protein sequence ID" value="SHF79958.1"/>
    <property type="molecule type" value="Genomic_DNA"/>
</dbReference>
<sequence length="186" mass="20210">MRTKVAPMFALFIFALSMGTATLVKAEANDVSRSSNVAELFGLPLNDLSVSQLENQLNSMGLHSYPSYKDGVISYSLGPEGILGVTNATIYSNGSGYVRQALLSGVVESSEKRKALGELLARKYGKPSEGFLSNGIGRSKWLFKDGTMIEFHNTTYDVSLIYVDESPKVATRSGQIDVEALSRKKQ</sequence>
<name>A0A1M5EL03_9GAMM</name>
<keyword evidence="1" id="KW-0732">Signal</keyword>
<evidence type="ECO:0000256" key="1">
    <source>
        <dbReference type="SAM" id="SignalP"/>
    </source>
</evidence>
<dbReference type="AlphaFoldDB" id="A0A1M5EL03"/>
<evidence type="ECO:0000313" key="2">
    <source>
        <dbReference type="EMBL" id="SHF79958.1"/>
    </source>
</evidence>
<accession>A0A1M5EL03</accession>
<feature type="chain" id="PRO_5012047662" description="Uridine kinase" evidence="1">
    <location>
        <begin position="27"/>
        <end position="186"/>
    </location>
</feature>